<protein>
    <submittedName>
        <fullName evidence="2">Uncharacterized protein</fullName>
    </submittedName>
</protein>
<name>A0A8K0GFY4_IGNLU</name>
<dbReference type="EMBL" id="VTPC01001088">
    <property type="protein sequence ID" value="KAF2903180.1"/>
    <property type="molecule type" value="Genomic_DNA"/>
</dbReference>
<comment type="caution">
    <text evidence="2">The sequence shown here is derived from an EMBL/GenBank/DDBJ whole genome shotgun (WGS) entry which is preliminary data.</text>
</comment>
<dbReference type="AlphaFoldDB" id="A0A8K0GFY4"/>
<reference evidence="2" key="1">
    <citation type="submission" date="2019-08" db="EMBL/GenBank/DDBJ databases">
        <title>The genome of the North American firefly Photinus pyralis.</title>
        <authorList>
            <consortium name="Photinus pyralis genome working group"/>
            <person name="Fallon T.R."/>
            <person name="Sander Lower S.E."/>
            <person name="Weng J.-K."/>
        </authorList>
    </citation>
    <scope>NUCLEOTIDE SEQUENCE</scope>
    <source>
        <strain evidence="2">TRF0915ILg1</strain>
        <tissue evidence="2">Whole body</tissue>
    </source>
</reference>
<evidence type="ECO:0000313" key="2">
    <source>
        <dbReference type="EMBL" id="KAF2903180.1"/>
    </source>
</evidence>
<feature type="compositionally biased region" description="Basic and acidic residues" evidence="1">
    <location>
        <begin position="1"/>
        <end position="13"/>
    </location>
</feature>
<sequence>RERDDPDSMRGRAETAAGSMEPAMPGPGIIKLIAFKNVSSINGRSSPVLMLIWFQS</sequence>
<feature type="non-terminal residue" evidence="2">
    <location>
        <position position="1"/>
    </location>
</feature>
<dbReference type="Proteomes" id="UP000801492">
    <property type="component" value="Unassembled WGS sequence"/>
</dbReference>
<organism evidence="2 3">
    <name type="scientific">Ignelater luminosus</name>
    <name type="common">Cucubano</name>
    <name type="synonym">Pyrophorus luminosus</name>
    <dbReference type="NCBI Taxonomy" id="2038154"/>
    <lineage>
        <taxon>Eukaryota</taxon>
        <taxon>Metazoa</taxon>
        <taxon>Ecdysozoa</taxon>
        <taxon>Arthropoda</taxon>
        <taxon>Hexapoda</taxon>
        <taxon>Insecta</taxon>
        <taxon>Pterygota</taxon>
        <taxon>Neoptera</taxon>
        <taxon>Endopterygota</taxon>
        <taxon>Coleoptera</taxon>
        <taxon>Polyphaga</taxon>
        <taxon>Elateriformia</taxon>
        <taxon>Elateroidea</taxon>
        <taxon>Elateridae</taxon>
        <taxon>Agrypninae</taxon>
        <taxon>Pyrophorini</taxon>
        <taxon>Ignelater</taxon>
    </lineage>
</organism>
<keyword evidence="3" id="KW-1185">Reference proteome</keyword>
<evidence type="ECO:0000256" key="1">
    <source>
        <dbReference type="SAM" id="MobiDB-lite"/>
    </source>
</evidence>
<gene>
    <name evidence="2" type="ORF">ILUMI_03009</name>
</gene>
<accession>A0A8K0GFY4</accession>
<evidence type="ECO:0000313" key="3">
    <source>
        <dbReference type="Proteomes" id="UP000801492"/>
    </source>
</evidence>
<proteinExistence type="predicted"/>
<feature type="region of interest" description="Disordered" evidence="1">
    <location>
        <begin position="1"/>
        <end position="22"/>
    </location>
</feature>